<evidence type="ECO:0000256" key="5">
    <source>
        <dbReference type="ARBA" id="ARBA00022833"/>
    </source>
</evidence>
<dbReference type="OrthoDB" id="429145at2759"/>
<dbReference type="PANTHER" id="PTHR18952:SF141">
    <property type="entry name" value="CARBONIC ANHYDRASE"/>
    <property type="match status" value="1"/>
</dbReference>
<dbReference type="GO" id="GO:0005737">
    <property type="term" value="C:cytoplasm"/>
    <property type="evidence" value="ECO:0007669"/>
    <property type="project" value="TreeGrafter"/>
</dbReference>
<comment type="caution">
    <text evidence="9">The sequence shown here is derived from an EMBL/GenBank/DDBJ whole genome shotgun (WGS) entry which is preliminary data.</text>
</comment>
<dbReference type="InterPro" id="IPR023561">
    <property type="entry name" value="Carbonic_anhydrase_a-class"/>
</dbReference>
<dbReference type="GO" id="GO:0008270">
    <property type="term" value="F:zinc ion binding"/>
    <property type="evidence" value="ECO:0007669"/>
    <property type="project" value="UniProtKB-UniRule"/>
</dbReference>
<evidence type="ECO:0000256" key="3">
    <source>
        <dbReference type="ARBA" id="ARBA00012925"/>
    </source>
</evidence>
<protein>
    <recommendedName>
        <fullName evidence="3 8">Carbonic anhydrase</fullName>
        <ecNumber evidence="3 8">4.2.1.1</ecNumber>
    </recommendedName>
</protein>
<dbReference type="SMART" id="SM01057">
    <property type="entry name" value="Carb_anhydrase"/>
    <property type="match status" value="1"/>
</dbReference>
<evidence type="ECO:0000256" key="4">
    <source>
        <dbReference type="ARBA" id="ARBA00022723"/>
    </source>
</evidence>
<dbReference type="SUPFAM" id="SSF51069">
    <property type="entry name" value="Carbonic anhydrase"/>
    <property type="match status" value="1"/>
</dbReference>
<reference evidence="9 10" key="1">
    <citation type="submission" date="2016-03" db="EMBL/GenBank/DDBJ databases">
        <title>EvidentialGene: Evidence-directed Construction of Genes on Genomes.</title>
        <authorList>
            <person name="Gilbert D.G."/>
            <person name="Choi J.-H."/>
            <person name="Mockaitis K."/>
            <person name="Colbourne J."/>
            <person name="Pfrender M."/>
        </authorList>
    </citation>
    <scope>NUCLEOTIDE SEQUENCE [LARGE SCALE GENOMIC DNA]</scope>
    <source>
        <strain evidence="9 10">Xinb3</strain>
        <tissue evidence="9">Complete organism</tissue>
    </source>
</reference>
<comment type="similarity">
    <text evidence="2 8">Belongs to the alpha-carbonic anhydrase family.</text>
</comment>
<organism evidence="9 10">
    <name type="scientific">Daphnia magna</name>
    <dbReference type="NCBI Taxonomy" id="35525"/>
    <lineage>
        <taxon>Eukaryota</taxon>
        <taxon>Metazoa</taxon>
        <taxon>Ecdysozoa</taxon>
        <taxon>Arthropoda</taxon>
        <taxon>Crustacea</taxon>
        <taxon>Branchiopoda</taxon>
        <taxon>Diplostraca</taxon>
        <taxon>Cladocera</taxon>
        <taxon>Anomopoda</taxon>
        <taxon>Daphniidae</taxon>
        <taxon>Daphnia</taxon>
    </lineage>
</organism>
<comment type="function">
    <text evidence="8">Reversible hydration of carbon dioxide.</text>
</comment>
<evidence type="ECO:0000256" key="2">
    <source>
        <dbReference type="ARBA" id="ARBA00010718"/>
    </source>
</evidence>
<evidence type="ECO:0000256" key="7">
    <source>
        <dbReference type="ARBA" id="ARBA00048348"/>
    </source>
</evidence>
<evidence type="ECO:0000313" key="10">
    <source>
        <dbReference type="Proteomes" id="UP000076858"/>
    </source>
</evidence>
<dbReference type="Pfam" id="PF00194">
    <property type="entry name" value="Carb_anhydrase"/>
    <property type="match status" value="1"/>
</dbReference>
<dbReference type="EMBL" id="LRGB01000512">
    <property type="protein sequence ID" value="KZS18433.1"/>
    <property type="molecule type" value="Genomic_DNA"/>
</dbReference>
<dbReference type="InterPro" id="IPR036398">
    <property type="entry name" value="CA_dom_sf"/>
</dbReference>
<dbReference type="InterPro" id="IPR001148">
    <property type="entry name" value="CA_dom"/>
</dbReference>
<dbReference type="PROSITE" id="PS51144">
    <property type="entry name" value="ALPHA_CA_2"/>
    <property type="match status" value="1"/>
</dbReference>
<comment type="catalytic activity">
    <reaction evidence="7 8">
        <text>hydrogencarbonate + H(+) = CO2 + H2O</text>
        <dbReference type="Rhea" id="RHEA:10748"/>
        <dbReference type="ChEBI" id="CHEBI:15377"/>
        <dbReference type="ChEBI" id="CHEBI:15378"/>
        <dbReference type="ChEBI" id="CHEBI:16526"/>
        <dbReference type="ChEBI" id="CHEBI:17544"/>
        <dbReference type="EC" id="4.2.1.1"/>
    </reaction>
</comment>
<evidence type="ECO:0000256" key="1">
    <source>
        <dbReference type="ARBA" id="ARBA00001947"/>
    </source>
</evidence>
<evidence type="ECO:0000313" key="9">
    <source>
        <dbReference type="EMBL" id="KZS18433.1"/>
    </source>
</evidence>
<proteinExistence type="inferred from homology"/>
<keyword evidence="6 8" id="KW-0456">Lyase</keyword>
<dbReference type="InterPro" id="IPR018338">
    <property type="entry name" value="Carbonic_anhydrase_a-class_CS"/>
</dbReference>
<sequence>MVWTVGDWCICVPESIELLSQSVQKFCGCGPHSYTAKHFLHAPGHRQSPIDIHTDEVRLDPRLNIKRLTWTYPKETIELHNTGYCWKANVPSEGATLSGGPLSHEYQLAQYHCHWGENDHVGSEHLVNGQSYGAEIHFVNWNTKYGSFNEALKYGDGLAVLGVFLKVGKENPELNKLCELTCDIKHKEECVPFKNTLDPNKLLPEKGAYYTYLGSLTTPPCNECVIWIVFVDPIEVSHEQLESFREMMSMKKGGCTQPSGEHRILNNYRPPLSVEQRVVSLGYL</sequence>
<evidence type="ECO:0000256" key="6">
    <source>
        <dbReference type="ARBA" id="ARBA00023239"/>
    </source>
</evidence>
<dbReference type="AlphaFoldDB" id="A0A0P5E467"/>
<evidence type="ECO:0000256" key="8">
    <source>
        <dbReference type="RuleBase" id="RU367011"/>
    </source>
</evidence>
<dbReference type="STRING" id="35525.A0A0P5E467"/>
<gene>
    <name evidence="9" type="ORF">APZ42_014910</name>
</gene>
<dbReference type="CDD" id="cd00326">
    <property type="entry name" value="alpha_CA"/>
    <property type="match status" value="1"/>
</dbReference>
<keyword evidence="10" id="KW-1185">Reference proteome</keyword>
<dbReference type="GO" id="GO:0004089">
    <property type="term" value="F:carbonate dehydratase activity"/>
    <property type="evidence" value="ECO:0007669"/>
    <property type="project" value="UniProtKB-UniRule"/>
</dbReference>
<comment type="cofactor">
    <cofactor evidence="1 8">
        <name>Zn(2+)</name>
        <dbReference type="ChEBI" id="CHEBI:29105"/>
    </cofactor>
</comment>
<dbReference type="Proteomes" id="UP000076858">
    <property type="component" value="Unassembled WGS sequence"/>
</dbReference>
<accession>A0A0P5E467</accession>
<dbReference type="EC" id="4.2.1.1" evidence="3 8"/>
<dbReference type="Gene3D" id="3.10.200.10">
    <property type="entry name" value="Alpha carbonic anhydrase"/>
    <property type="match status" value="1"/>
</dbReference>
<name>A0A0P5E467_9CRUS</name>
<keyword evidence="4 8" id="KW-0479">Metal-binding</keyword>
<dbReference type="PANTHER" id="PTHR18952">
    <property type="entry name" value="CARBONIC ANHYDRASE"/>
    <property type="match status" value="1"/>
</dbReference>
<dbReference type="PROSITE" id="PS00162">
    <property type="entry name" value="ALPHA_CA_1"/>
    <property type="match status" value="1"/>
</dbReference>
<keyword evidence="5 8" id="KW-0862">Zinc</keyword>